<gene>
    <name evidence="7" type="ORF">E4Z66_14270</name>
</gene>
<dbReference type="GO" id="GO:0006310">
    <property type="term" value="P:DNA recombination"/>
    <property type="evidence" value="ECO:0007669"/>
    <property type="project" value="UniProtKB-KW"/>
</dbReference>
<keyword evidence="2 4" id="KW-0238">DNA-binding</keyword>
<dbReference type="InterPro" id="IPR013762">
    <property type="entry name" value="Integrase-like_cat_sf"/>
</dbReference>
<organism evidence="7 8">
    <name type="scientific">Aliishimia ponticola</name>
    <dbReference type="NCBI Taxonomy" id="2499833"/>
    <lineage>
        <taxon>Bacteria</taxon>
        <taxon>Pseudomonadati</taxon>
        <taxon>Pseudomonadota</taxon>
        <taxon>Alphaproteobacteria</taxon>
        <taxon>Rhodobacterales</taxon>
        <taxon>Paracoccaceae</taxon>
        <taxon>Aliishimia</taxon>
    </lineage>
</organism>
<keyword evidence="3" id="KW-0233">DNA recombination</keyword>
<evidence type="ECO:0000256" key="2">
    <source>
        <dbReference type="ARBA" id="ARBA00023125"/>
    </source>
</evidence>
<comment type="caution">
    <text evidence="7">The sequence shown here is derived from an EMBL/GenBank/DDBJ whole genome shotgun (WGS) entry which is preliminary data.</text>
</comment>
<dbReference type="PROSITE" id="PS51898">
    <property type="entry name" value="TYR_RECOMBINASE"/>
    <property type="match status" value="1"/>
</dbReference>
<dbReference type="PANTHER" id="PTHR30349">
    <property type="entry name" value="PHAGE INTEGRASE-RELATED"/>
    <property type="match status" value="1"/>
</dbReference>
<reference evidence="7 8" key="1">
    <citation type="submission" date="2019-04" db="EMBL/GenBank/DDBJ databases">
        <title>Shimia ponticola sp. nov., isolated from seawater.</title>
        <authorList>
            <person name="Kim Y.-O."/>
            <person name="Yoon J.-H."/>
        </authorList>
    </citation>
    <scope>NUCLEOTIDE SEQUENCE [LARGE SCALE GENOMIC DNA]</scope>
    <source>
        <strain evidence="7 8">MYP11</strain>
    </source>
</reference>
<accession>A0A4S4NCJ5</accession>
<dbReference type="Gene3D" id="1.10.150.130">
    <property type="match status" value="1"/>
</dbReference>
<dbReference type="EMBL" id="SRKY01000003">
    <property type="protein sequence ID" value="THH36207.1"/>
    <property type="molecule type" value="Genomic_DNA"/>
</dbReference>
<evidence type="ECO:0000256" key="4">
    <source>
        <dbReference type="PROSITE-ProRule" id="PRU01248"/>
    </source>
</evidence>
<evidence type="ECO:0000313" key="7">
    <source>
        <dbReference type="EMBL" id="THH36207.1"/>
    </source>
</evidence>
<dbReference type="GO" id="GO:0015074">
    <property type="term" value="P:DNA integration"/>
    <property type="evidence" value="ECO:0007669"/>
    <property type="project" value="UniProtKB-KW"/>
</dbReference>
<dbReference type="PANTHER" id="PTHR30349:SF88">
    <property type="entry name" value="BLL1584 PROTEIN"/>
    <property type="match status" value="1"/>
</dbReference>
<evidence type="ECO:0000256" key="3">
    <source>
        <dbReference type="ARBA" id="ARBA00023172"/>
    </source>
</evidence>
<dbReference type="InterPro" id="IPR044068">
    <property type="entry name" value="CB"/>
</dbReference>
<dbReference type="PROSITE" id="PS51900">
    <property type="entry name" value="CB"/>
    <property type="match status" value="1"/>
</dbReference>
<dbReference type="InterPro" id="IPR011010">
    <property type="entry name" value="DNA_brk_join_enz"/>
</dbReference>
<dbReference type="RefSeq" id="WP_136463676.1">
    <property type="nucleotide sequence ID" value="NZ_SRKY01000003.1"/>
</dbReference>
<keyword evidence="1" id="KW-0229">DNA integration</keyword>
<dbReference type="Gene3D" id="1.10.443.10">
    <property type="entry name" value="Intergrase catalytic core"/>
    <property type="match status" value="1"/>
</dbReference>
<feature type="domain" description="Core-binding (CB)" evidence="6">
    <location>
        <begin position="64"/>
        <end position="140"/>
    </location>
</feature>
<dbReference type="CDD" id="cd00796">
    <property type="entry name" value="INT_Rci_Hp1_C"/>
    <property type="match status" value="1"/>
</dbReference>
<evidence type="ECO:0000256" key="1">
    <source>
        <dbReference type="ARBA" id="ARBA00022908"/>
    </source>
</evidence>
<dbReference type="Pfam" id="PF00589">
    <property type="entry name" value="Phage_integrase"/>
    <property type="match status" value="1"/>
</dbReference>
<sequence>MPRKRKPARLFQRKDDGAWVILDEGRQIRTGYGDGFHEAAEEALSTYIAGKKRQDDRVREPSEISVGEILVHYGEEKVKAVHDKDRLLYTIRALSPYWGDLRLSEIDIDKCRGYSAWRKRAAWTVRREMNTLNAAVKYALATRRISHAPIVTLPEKGVANDRWLTEAEAQRLLKVSAPHVRRFIKIALYTGRRKTAITRLKWMPSIDSGWVDLNSGVIHFLGKAEAETKKRKGMVKMPRTLFAEMKTWTQEGSHVVSFNGAPIDRIDKAFRAAASRAGLEDVTPHTLKHTAVTWAFMRGMTLEDATAYFATSRETLENVYRSYSPDALKNAAEIMDWKI</sequence>
<evidence type="ECO:0000259" key="6">
    <source>
        <dbReference type="PROSITE" id="PS51900"/>
    </source>
</evidence>
<dbReference type="InterPro" id="IPR002104">
    <property type="entry name" value="Integrase_catalytic"/>
</dbReference>
<evidence type="ECO:0000313" key="8">
    <source>
        <dbReference type="Proteomes" id="UP000306602"/>
    </source>
</evidence>
<proteinExistence type="predicted"/>
<dbReference type="AlphaFoldDB" id="A0A4S4NCJ5"/>
<dbReference type="Proteomes" id="UP000306602">
    <property type="component" value="Unassembled WGS sequence"/>
</dbReference>
<dbReference type="InterPro" id="IPR010998">
    <property type="entry name" value="Integrase_recombinase_N"/>
</dbReference>
<dbReference type="GO" id="GO:0003677">
    <property type="term" value="F:DNA binding"/>
    <property type="evidence" value="ECO:0007669"/>
    <property type="project" value="UniProtKB-UniRule"/>
</dbReference>
<name>A0A4S4NCJ5_9RHOB</name>
<keyword evidence="8" id="KW-1185">Reference proteome</keyword>
<evidence type="ECO:0000259" key="5">
    <source>
        <dbReference type="PROSITE" id="PS51898"/>
    </source>
</evidence>
<protein>
    <submittedName>
        <fullName evidence="7">Site-specific integrase</fullName>
    </submittedName>
</protein>
<dbReference type="SUPFAM" id="SSF56349">
    <property type="entry name" value="DNA breaking-rejoining enzymes"/>
    <property type="match status" value="1"/>
</dbReference>
<feature type="domain" description="Tyr recombinase" evidence="5">
    <location>
        <begin position="159"/>
        <end position="333"/>
    </location>
</feature>
<dbReference type="InterPro" id="IPR050090">
    <property type="entry name" value="Tyrosine_recombinase_XerCD"/>
</dbReference>
<dbReference type="OrthoDB" id="9808346at2"/>